<dbReference type="Proteomes" id="UP000332933">
    <property type="component" value="Unassembled WGS sequence"/>
</dbReference>
<dbReference type="Pfam" id="PF22679">
    <property type="entry name" value="T1R_D3-like"/>
    <property type="match status" value="1"/>
</dbReference>
<dbReference type="SMART" id="SM00487">
    <property type="entry name" value="DEXDc"/>
    <property type="match status" value="1"/>
</dbReference>
<evidence type="ECO:0000313" key="4">
    <source>
        <dbReference type="EMBL" id="VFT80030.1"/>
    </source>
</evidence>
<proteinExistence type="predicted"/>
<dbReference type="InterPro" id="IPR014001">
    <property type="entry name" value="Helicase_ATP-bd"/>
</dbReference>
<dbReference type="SUPFAM" id="SSF52540">
    <property type="entry name" value="P-loop containing nucleoside triphosphate hydrolases"/>
    <property type="match status" value="2"/>
</dbReference>
<dbReference type="Pfam" id="PF00397">
    <property type="entry name" value="WW"/>
    <property type="match status" value="1"/>
</dbReference>
<dbReference type="EMBL" id="VJMH01000403">
    <property type="protein sequence ID" value="KAF0716449.1"/>
    <property type="molecule type" value="Genomic_DNA"/>
</dbReference>
<dbReference type="CDD" id="cd00201">
    <property type="entry name" value="WW"/>
    <property type="match status" value="1"/>
</dbReference>
<dbReference type="Gene3D" id="2.20.70.10">
    <property type="match status" value="1"/>
</dbReference>
<dbReference type="PROSITE" id="PS01159">
    <property type="entry name" value="WW_DOMAIN_1"/>
    <property type="match status" value="1"/>
</dbReference>
<sequence length="718" mass="80072">MKRSLDDGANNPLPEGWVMRMSSSKKKPYYVHTATNKTQWHHPNEDKPKKLQRKKCTNAVDIDPTLLSAVARAFRVGGSKTSKQSAVTLFQPWSHQVRAVAKVAAAISSYDPNASTSQSSSFLIQHSTGSGKSFTIACLAYQLLYTQDKRACGFHTVVILVDRIKLDEQLGDTVESFLHQNGIDNVFRADSIEHLSSVVGISLDQKVIVTTTHKLGLLVQDKVLLARLLATASSSSPSTNVYGHVAIIADEVHRSHTSATRDSISTILTAMEDRAPFYIGFSATPSAHTLRLFGTLTKAGFRPFDCHSITDAVAMGHIVNVLDHYTSRRCTYRINVRSTNDDVANDHVDDGFVHMGFASSHDDLLAAKATNMMQHFVPLKAKLVFAKVIRINYTIPHHRSTLTIPTQCLVVARNRKDVVTYHRLLTAFMARQGLPARIYCTFSAFDTVHENQFNKCTLAQADVIVVCDKLDTGFNEPALLALYLDRPLVAHGRIVQLLSRLNRSHVDKTAVYVVDYANHPAHIRRAFCTFHDQATLAIATTTTSDNDVKLDLDTASLILCDTVPGLVFDAHNQWVDETNRASMVDVAEAVRALDKDTYTQIKHAVATYLSASTTLRTDSPVLPRTWVEELKRRVIDGVTTHDDDTCDPTCGCHDRKRAMTIRDIAFETVFQGPLWTHSKYEQLQRLLLGENTSDTLPETRIDHIDAKLQSLWQHRHNE</sequence>
<dbReference type="InterPro" id="IPR001202">
    <property type="entry name" value="WW_dom"/>
</dbReference>
<dbReference type="SMART" id="SM00456">
    <property type="entry name" value="WW"/>
    <property type="match status" value="1"/>
</dbReference>
<dbReference type="InterPro" id="IPR036020">
    <property type="entry name" value="WW_dom_sf"/>
</dbReference>
<dbReference type="Gene3D" id="3.40.50.300">
    <property type="entry name" value="P-loop containing nucleotide triphosphate hydrolases"/>
    <property type="match status" value="2"/>
</dbReference>
<feature type="domain" description="WW" evidence="1">
    <location>
        <begin position="11"/>
        <end position="45"/>
    </location>
</feature>
<dbReference type="OrthoDB" id="2419400at2759"/>
<evidence type="ECO:0000313" key="3">
    <source>
        <dbReference type="EMBL" id="KAF0716449.1"/>
    </source>
</evidence>
<dbReference type="SUPFAM" id="SSF51045">
    <property type="entry name" value="WW domain"/>
    <property type="match status" value="1"/>
</dbReference>
<evidence type="ECO:0000259" key="1">
    <source>
        <dbReference type="PROSITE" id="PS50020"/>
    </source>
</evidence>
<dbReference type="Pfam" id="PF18766">
    <property type="entry name" value="SWI2_SNF2"/>
    <property type="match status" value="1"/>
</dbReference>
<dbReference type="AlphaFoldDB" id="A0A485KA31"/>
<reference evidence="3" key="2">
    <citation type="submission" date="2019-06" db="EMBL/GenBank/DDBJ databases">
        <title>Genomics analysis of Aphanomyces spp. identifies a new class of oomycete effector associated with host adaptation.</title>
        <authorList>
            <person name="Gaulin E."/>
        </authorList>
    </citation>
    <scope>NUCLEOTIDE SEQUENCE</scope>
    <source>
        <strain evidence="3">CBS 578.67</strain>
    </source>
</reference>
<dbReference type="InterPro" id="IPR027417">
    <property type="entry name" value="P-loop_NTPase"/>
</dbReference>
<keyword evidence="5" id="KW-1185">Reference proteome</keyword>
<gene>
    <name evidence="4" type="primary">Aste57867_2843</name>
    <name evidence="3" type="ORF">As57867_002835</name>
    <name evidence="4" type="ORF">ASTE57867_2843</name>
</gene>
<evidence type="ECO:0000259" key="2">
    <source>
        <dbReference type="PROSITE" id="PS51192"/>
    </source>
</evidence>
<dbReference type="InterPro" id="IPR055180">
    <property type="entry name" value="HsdR_RecA-like_helicase_dom_2"/>
</dbReference>
<feature type="domain" description="Helicase ATP-binding" evidence="2">
    <location>
        <begin position="113"/>
        <end position="303"/>
    </location>
</feature>
<dbReference type="PROSITE" id="PS51192">
    <property type="entry name" value="HELICASE_ATP_BIND_1"/>
    <property type="match status" value="1"/>
</dbReference>
<accession>A0A485KA31</accession>
<dbReference type="EMBL" id="CAADRA010000403">
    <property type="protein sequence ID" value="VFT80030.1"/>
    <property type="molecule type" value="Genomic_DNA"/>
</dbReference>
<evidence type="ECO:0000313" key="5">
    <source>
        <dbReference type="Proteomes" id="UP000332933"/>
    </source>
</evidence>
<name>A0A485KA31_9STRA</name>
<dbReference type="PROSITE" id="PS50020">
    <property type="entry name" value="WW_DOMAIN_2"/>
    <property type="match status" value="1"/>
</dbReference>
<protein>
    <submittedName>
        <fullName evidence="4">Aste57867_2843 protein</fullName>
    </submittedName>
</protein>
<dbReference type="PANTHER" id="PTHR42927:SF1">
    <property type="entry name" value="HELICASE SUPERFAMILY 1 AND 2 DOMAIN-CONTAINING PROTEIN"/>
    <property type="match status" value="1"/>
</dbReference>
<reference evidence="4 5" key="1">
    <citation type="submission" date="2019-03" db="EMBL/GenBank/DDBJ databases">
        <authorList>
            <person name="Gaulin E."/>
            <person name="Dumas B."/>
        </authorList>
    </citation>
    <scope>NUCLEOTIDE SEQUENCE [LARGE SCALE GENOMIC DNA]</scope>
    <source>
        <strain evidence="4">CBS 568.67</strain>
    </source>
</reference>
<organism evidence="4 5">
    <name type="scientific">Aphanomyces stellatus</name>
    <dbReference type="NCBI Taxonomy" id="120398"/>
    <lineage>
        <taxon>Eukaryota</taxon>
        <taxon>Sar</taxon>
        <taxon>Stramenopiles</taxon>
        <taxon>Oomycota</taxon>
        <taxon>Saprolegniomycetes</taxon>
        <taxon>Saprolegniales</taxon>
        <taxon>Verrucalvaceae</taxon>
        <taxon>Aphanomyces</taxon>
    </lineage>
</organism>
<dbReference type="PANTHER" id="PTHR42927">
    <property type="entry name" value="HELICASE SUPERFAMILY 1 AND 2 DOMAIN-CONTAINING PROTEIN"/>
    <property type="match status" value="1"/>
</dbReference>
<dbReference type="InterPro" id="IPR040980">
    <property type="entry name" value="SWI2_SNF2"/>
</dbReference>